<dbReference type="InterPro" id="IPR040999">
    <property type="entry name" value="Mak_N_cap"/>
</dbReference>
<reference evidence="6" key="1">
    <citation type="submission" date="2021-06" db="EMBL/GenBank/DDBJ databases">
        <authorList>
            <person name="Criscuolo A."/>
        </authorList>
    </citation>
    <scope>NUCLEOTIDE SEQUENCE</scope>
    <source>
        <strain evidence="6">CIP111803</strain>
    </source>
</reference>
<dbReference type="AlphaFoldDB" id="A0A916NMI1"/>
<dbReference type="EMBL" id="CAJVAP010000007">
    <property type="protein sequence ID" value="CAG7605673.1"/>
    <property type="molecule type" value="Genomic_DNA"/>
</dbReference>
<protein>
    <recommendedName>
        <fullName evidence="5">Maltokinase N-terminal cap domain-containing protein</fullName>
    </recommendedName>
</protein>
<comment type="caution">
    <text evidence="6">The sequence shown here is derived from an EMBL/GenBank/DDBJ whole genome shotgun (WGS) entry which is preliminary data.</text>
</comment>
<dbReference type="GO" id="GO:0016301">
    <property type="term" value="F:kinase activity"/>
    <property type="evidence" value="ECO:0007669"/>
    <property type="project" value="UniProtKB-KW"/>
</dbReference>
<evidence type="ECO:0000256" key="1">
    <source>
        <dbReference type="ARBA" id="ARBA00022679"/>
    </source>
</evidence>
<gene>
    <name evidence="6" type="ORF">LEUCIP111803_00855</name>
</gene>
<evidence type="ECO:0000259" key="5">
    <source>
        <dbReference type="Pfam" id="PF18085"/>
    </source>
</evidence>
<feature type="domain" description="Maltokinase N-terminal cap" evidence="5">
    <location>
        <begin position="1"/>
        <end position="37"/>
    </location>
</feature>
<dbReference type="Proteomes" id="UP000693892">
    <property type="component" value="Unassembled WGS sequence"/>
</dbReference>
<proteinExistence type="predicted"/>
<accession>A0A916NMI1</accession>
<evidence type="ECO:0000256" key="2">
    <source>
        <dbReference type="ARBA" id="ARBA00022741"/>
    </source>
</evidence>
<name>A0A916NMI1_9MICO</name>
<keyword evidence="7" id="KW-1185">Reference proteome</keyword>
<dbReference type="GO" id="GO:0005524">
    <property type="term" value="F:ATP binding"/>
    <property type="evidence" value="ECO:0007669"/>
    <property type="project" value="UniProtKB-KW"/>
</dbReference>
<evidence type="ECO:0000256" key="4">
    <source>
        <dbReference type="ARBA" id="ARBA00022840"/>
    </source>
</evidence>
<evidence type="ECO:0000313" key="7">
    <source>
        <dbReference type="Proteomes" id="UP000693892"/>
    </source>
</evidence>
<dbReference type="Pfam" id="PF18085">
    <property type="entry name" value="Mak_N_cap"/>
    <property type="match status" value="1"/>
</dbReference>
<evidence type="ECO:0000313" key="6">
    <source>
        <dbReference type="EMBL" id="CAG7605673.1"/>
    </source>
</evidence>
<keyword evidence="2" id="KW-0547">Nucleotide-binding</keyword>
<evidence type="ECO:0000256" key="3">
    <source>
        <dbReference type="ARBA" id="ARBA00022777"/>
    </source>
</evidence>
<keyword evidence="4" id="KW-0067">ATP-binding</keyword>
<organism evidence="6 7">
    <name type="scientific">Leucobacter soli</name>
    <dbReference type="NCBI Taxonomy" id="2812850"/>
    <lineage>
        <taxon>Bacteria</taxon>
        <taxon>Bacillati</taxon>
        <taxon>Actinomycetota</taxon>
        <taxon>Actinomycetes</taxon>
        <taxon>Micrococcales</taxon>
        <taxon>Microbacteriaceae</taxon>
        <taxon>Leucobacter</taxon>
    </lineage>
</organism>
<keyword evidence="1" id="KW-0808">Transferase</keyword>
<sequence>MPLSYRSAPFAGSEAFLVGTSEHGVLGKRWFADAAGDPVYRSVLAATIAQGGREADEFSDDGTGALVPRDLSTRVRGSGEPGRLIPDLSAATVSAVGHLTRLDADSSVLDILRIVDPAAVERDDQLTLRATWPGQTMPAILATLE</sequence>
<keyword evidence="3" id="KW-0418">Kinase</keyword>